<name>Q0UW97_PHANO</name>
<accession>Q0UW97</accession>
<feature type="region of interest" description="Disordered" evidence="1">
    <location>
        <begin position="1"/>
        <end position="40"/>
    </location>
</feature>
<dbReference type="GeneID" id="5971373"/>
<evidence type="ECO:0000256" key="1">
    <source>
        <dbReference type="SAM" id="MobiDB-lite"/>
    </source>
</evidence>
<proteinExistence type="predicted"/>
<dbReference type="InParanoid" id="Q0UW97"/>
<gene>
    <name evidence="2" type="ORF">SNOG_03967</name>
</gene>
<evidence type="ECO:0000313" key="3">
    <source>
        <dbReference type="Proteomes" id="UP000001055"/>
    </source>
</evidence>
<evidence type="ECO:0000313" key="2">
    <source>
        <dbReference type="EMBL" id="EAT89172.1"/>
    </source>
</evidence>
<dbReference type="AlphaFoldDB" id="Q0UW97"/>
<organism evidence="2 3">
    <name type="scientific">Phaeosphaeria nodorum (strain SN15 / ATCC MYA-4574 / FGSC 10173)</name>
    <name type="common">Glume blotch fungus</name>
    <name type="synonym">Parastagonospora nodorum</name>
    <dbReference type="NCBI Taxonomy" id="321614"/>
    <lineage>
        <taxon>Eukaryota</taxon>
        <taxon>Fungi</taxon>
        <taxon>Dikarya</taxon>
        <taxon>Ascomycota</taxon>
        <taxon>Pezizomycotina</taxon>
        <taxon>Dothideomycetes</taxon>
        <taxon>Pleosporomycetidae</taxon>
        <taxon>Pleosporales</taxon>
        <taxon>Pleosporineae</taxon>
        <taxon>Phaeosphaeriaceae</taxon>
        <taxon>Parastagonospora</taxon>
    </lineage>
</organism>
<dbReference type="Proteomes" id="UP000001055">
    <property type="component" value="Unassembled WGS sequence"/>
</dbReference>
<feature type="compositionally biased region" description="Polar residues" evidence="1">
    <location>
        <begin position="1"/>
        <end position="14"/>
    </location>
</feature>
<dbReference type="RefSeq" id="XP_001794510.1">
    <property type="nucleotide sequence ID" value="XM_001794458.1"/>
</dbReference>
<dbReference type="KEGG" id="pno:SNOG_03967"/>
<sequence>MAEVSTMSEGSQLWQYLAERDRQSAPGAEGVNEVTAKMTS</sequence>
<reference evidence="3" key="1">
    <citation type="journal article" date="2007" name="Plant Cell">
        <title>Dothideomycete-plant interactions illuminated by genome sequencing and EST analysis of the wheat pathogen Stagonospora nodorum.</title>
        <authorList>
            <person name="Hane J.K."/>
            <person name="Lowe R.G."/>
            <person name="Solomon P.S."/>
            <person name="Tan K.C."/>
            <person name="Schoch C.L."/>
            <person name="Spatafora J.W."/>
            <person name="Crous P.W."/>
            <person name="Kodira C."/>
            <person name="Birren B.W."/>
            <person name="Galagan J.E."/>
            <person name="Torriani S.F."/>
            <person name="McDonald B.A."/>
            <person name="Oliver R.P."/>
        </authorList>
    </citation>
    <scope>NUCLEOTIDE SEQUENCE [LARGE SCALE GENOMIC DNA]</scope>
    <source>
        <strain evidence="3">SN15 / ATCC MYA-4574 / FGSC 10173</strain>
    </source>
</reference>
<dbReference type="EMBL" id="CH445329">
    <property type="protein sequence ID" value="EAT89172.1"/>
    <property type="molecule type" value="Genomic_DNA"/>
</dbReference>
<protein>
    <submittedName>
        <fullName evidence="2">Uncharacterized protein</fullName>
    </submittedName>
</protein>